<accession>A0A7K7TA10</accession>
<feature type="transmembrane region" description="Helical" evidence="6">
    <location>
        <begin position="31"/>
        <end position="55"/>
    </location>
</feature>
<feature type="transmembrane region" description="Helical" evidence="6">
    <location>
        <begin position="6"/>
        <end position="24"/>
    </location>
</feature>
<dbReference type="GO" id="GO:0030003">
    <property type="term" value="P:intracellular monoatomic cation homeostasis"/>
    <property type="evidence" value="ECO:0007669"/>
    <property type="project" value="TreeGrafter"/>
</dbReference>
<protein>
    <submittedName>
        <fullName evidence="7">S39AC protein</fullName>
    </submittedName>
</protein>
<dbReference type="Pfam" id="PF02535">
    <property type="entry name" value="Zip"/>
    <property type="match status" value="1"/>
</dbReference>
<feature type="transmembrane region" description="Helical" evidence="6">
    <location>
        <begin position="78"/>
        <end position="103"/>
    </location>
</feature>
<keyword evidence="3 6" id="KW-0812">Transmembrane</keyword>
<dbReference type="InterPro" id="IPR003689">
    <property type="entry name" value="ZIP"/>
</dbReference>
<dbReference type="GO" id="GO:0140410">
    <property type="term" value="F:monoatomic cation:bicarbonate symporter activity"/>
    <property type="evidence" value="ECO:0007669"/>
    <property type="project" value="TreeGrafter"/>
</dbReference>
<keyword evidence="4 6" id="KW-1133">Transmembrane helix</keyword>
<evidence type="ECO:0000256" key="2">
    <source>
        <dbReference type="ARBA" id="ARBA00006939"/>
    </source>
</evidence>
<keyword evidence="8" id="KW-1185">Reference proteome</keyword>
<evidence type="ECO:0000313" key="8">
    <source>
        <dbReference type="Proteomes" id="UP000589485"/>
    </source>
</evidence>
<dbReference type="GO" id="GO:0071578">
    <property type="term" value="P:zinc ion import across plasma membrane"/>
    <property type="evidence" value="ECO:0007669"/>
    <property type="project" value="TreeGrafter"/>
</dbReference>
<dbReference type="OrthoDB" id="200954at2759"/>
<dbReference type="AlphaFoldDB" id="A0A7K7TA10"/>
<evidence type="ECO:0000256" key="4">
    <source>
        <dbReference type="ARBA" id="ARBA00022989"/>
    </source>
</evidence>
<comment type="subcellular location">
    <subcellularLocation>
        <location evidence="1">Membrane</location>
        <topology evidence="1">Multi-pass membrane protein</topology>
    </subcellularLocation>
</comment>
<feature type="non-terminal residue" evidence="7">
    <location>
        <position position="1"/>
    </location>
</feature>
<keyword evidence="5 6" id="KW-0472">Membrane</keyword>
<dbReference type="GO" id="GO:0005385">
    <property type="term" value="F:zinc ion transmembrane transporter activity"/>
    <property type="evidence" value="ECO:0007669"/>
    <property type="project" value="TreeGrafter"/>
</dbReference>
<name>A0A7K7TA10_9TYRA</name>
<dbReference type="GO" id="GO:0005886">
    <property type="term" value="C:plasma membrane"/>
    <property type="evidence" value="ECO:0007669"/>
    <property type="project" value="TreeGrafter"/>
</dbReference>
<evidence type="ECO:0000256" key="1">
    <source>
        <dbReference type="ARBA" id="ARBA00004141"/>
    </source>
</evidence>
<feature type="non-terminal residue" evidence="7">
    <location>
        <position position="221"/>
    </location>
</feature>
<organism evidence="7 8">
    <name type="scientific">Sapayoa aenigma</name>
    <name type="common">broad-billed sapayoa</name>
    <dbReference type="NCBI Taxonomy" id="239371"/>
    <lineage>
        <taxon>Eukaryota</taxon>
        <taxon>Metazoa</taxon>
        <taxon>Chordata</taxon>
        <taxon>Craniata</taxon>
        <taxon>Vertebrata</taxon>
        <taxon>Euteleostomi</taxon>
        <taxon>Archelosauria</taxon>
        <taxon>Archosauria</taxon>
        <taxon>Dinosauria</taxon>
        <taxon>Saurischia</taxon>
        <taxon>Theropoda</taxon>
        <taxon>Coelurosauria</taxon>
        <taxon>Aves</taxon>
        <taxon>Neognathae</taxon>
        <taxon>Neoaves</taxon>
        <taxon>Telluraves</taxon>
        <taxon>Australaves</taxon>
        <taxon>Passeriformes</taxon>
        <taxon>Tyrannidae</taxon>
        <taxon>Sapayoa</taxon>
    </lineage>
</organism>
<comment type="similarity">
    <text evidence="2">Belongs to the ZIP transporter (TC 2.A.5) family.</text>
</comment>
<comment type="caution">
    <text evidence="7">The sequence shown here is derived from an EMBL/GenBank/DDBJ whole genome shotgun (WGS) entry which is preliminary data.</text>
</comment>
<sequence length="221" mass="24288">YGYSTVAVLLITIGSMFGTTLILFNSCQEIYTLILQLFVGLAVGTLSGDALLHLIPQTLGLHKHEAQDTEHIYEGKEYIWKLLGIIGGIHGFFLIEKCFFLLVTSHDQVKLSPIYLLKIFSVLRFYSAQNVKMIVENNYHLSPEDSASAEVPPESKAIIKKSKKISLLAIMVLVGDSLHNFADGLVIGAAFSSSTETGVTTTVAILCHEIPHEMGKKYVCV</sequence>
<dbReference type="InterPro" id="IPR050799">
    <property type="entry name" value="ZIP_Transporter"/>
</dbReference>
<evidence type="ECO:0000256" key="3">
    <source>
        <dbReference type="ARBA" id="ARBA00022692"/>
    </source>
</evidence>
<evidence type="ECO:0000313" key="7">
    <source>
        <dbReference type="EMBL" id="NXA13713.1"/>
    </source>
</evidence>
<dbReference type="PANTHER" id="PTHR12191">
    <property type="entry name" value="SOLUTE CARRIER FAMILY 39"/>
    <property type="match status" value="1"/>
</dbReference>
<dbReference type="Proteomes" id="UP000589485">
    <property type="component" value="Unassembled WGS sequence"/>
</dbReference>
<evidence type="ECO:0000256" key="5">
    <source>
        <dbReference type="ARBA" id="ARBA00023136"/>
    </source>
</evidence>
<gene>
    <name evidence="7" type="primary">Slc39a12</name>
    <name evidence="7" type="ORF">SAPAEN_R06544</name>
</gene>
<proteinExistence type="inferred from homology"/>
<dbReference type="EMBL" id="VZSY01001137">
    <property type="protein sequence ID" value="NXA13713.1"/>
    <property type="molecule type" value="Genomic_DNA"/>
</dbReference>
<dbReference type="PANTHER" id="PTHR12191:SF4">
    <property type="entry name" value="ZINC TRANSPORTER ZIP12"/>
    <property type="match status" value="1"/>
</dbReference>
<evidence type="ECO:0000256" key="6">
    <source>
        <dbReference type="SAM" id="Phobius"/>
    </source>
</evidence>
<reference evidence="7 8" key="1">
    <citation type="submission" date="2019-09" db="EMBL/GenBank/DDBJ databases">
        <title>Bird 10,000 Genomes (B10K) Project - Family phase.</title>
        <authorList>
            <person name="Zhang G."/>
        </authorList>
    </citation>
    <scope>NUCLEOTIDE SEQUENCE [LARGE SCALE GENOMIC DNA]</scope>
    <source>
        <strain evidence="7">B10K-DU-030-41</strain>
        <tissue evidence="7">Muscle</tissue>
    </source>
</reference>